<dbReference type="CDD" id="cd13585">
    <property type="entry name" value="PBP2_TMBP_like"/>
    <property type="match status" value="1"/>
</dbReference>
<dbReference type="RefSeq" id="WP_377944139.1">
    <property type="nucleotide sequence ID" value="NZ_JBHUCX010000044.1"/>
</dbReference>
<reference evidence="3" key="1">
    <citation type="journal article" date="2019" name="Int. J. Syst. Evol. Microbiol.">
        <title>The Global Catalogue of Microorganisms (GCM) 10K type strain sequencing project: providing services to taxonomists for standard genome sequencing and annotation.</title>
        <authorList>
            <consortium name="The Broad Institute Genomics Platform"/>
            <consortium name="The Broad Institute Genome Sequencing Center for Infectious Disease"/>
            <person name="Wu L."/>
            <person name="Ma J."/>
        </authorList>
    </citation>
    <scope>NUCLEOTIDE SEQUENCE [LARGE SCALE GENOMIC DNA]</scope>
    <source>
        <strain evidence="3">CGMCC 1.12286</strain>
    </source>
</reference>
<dbReference type="PANTHER" id="PTHR43649">
    <property type="entry name" value="ARABINOSE-BINDING PROTEIN-RELATED"/>
    <property type="match status" value="1"/>
</dbReference>
<feature type="signal peptide" evidence="1">
    <location>
        <begin position="1"/>
        <end position="18"/>
    </location>
</feature>
<gene>
    <name evidence="2" type="ORF">ACFSB2_16240</name>
</gene>
<evidence type="ECO:0000313" key="3">
    <source>
        <dbReference type="Proteomes" id="UP001597079"/>
    </source>
</evidence>
<dbReference type="InterPro" id="IPR006059">
    <property type="entry name" value="SBP"/>
</dbReference>
<name>A0ABW4JMC6_9BACL</name>
<proteinExistence type="predicted"/>
<dbReference type="Pfam" id="PF01547">
    <property type="entry name" value="SBP_bac_1"/>
    <property type="match status" value="1"/>
</dbReference>
<keyword evidence="3" id="KW-1185">Reference proteome</keyword>
<dbReference type="PANTHER" id="PTHR43649:SF12">
    <property type="entry name" value="DIACETYLCHITOBIOSE BINDING PROTEIN DASA"/>
    <property type="match status" value="1"/>
</dbReference>
<dbReference type="PROSITE" id="PS51257">
    <property type="entry name" value="PROKAR_LIPOPROTEIN"/>
    <property type="match status" value="1"/>
</dbReference>
<dbReference type="EMBL" id="JBHUCX010000044">
    <property type="protein sequence ID" value="MFD1676255.1"/>
    <property type="molecule type" value="Genomic_DNA"/>
</dbReference>
<dbReference type="SUPFAM" id="SSF53850">
    <property type="entry name" value="Periplasmic binding protein-like II"/>
    <property type="match status" value="1"/>
</dbReference>
<protein>
    <submittedName>
        <fullName evidence="2">ABC transporter substrate-binding protein</fullName>
    </submittedName>
</protein>
<evidence type="ECO:0000256" key="1">
    <source>
        <dbReference type="SAM" id="SignalP"/>
    </source>
</evidence>
<keyword evidence="1" id="KW-0732">Signal</keyword>
<organism evidence="2 3">
    <name type="scientific">Alicyclobacillus fodiniaquatilis</name>
    <dbReference type="NCBI Taxonomy" id="1661150"/>
    <lineage>
        <taxon>Bacteria</taxon>
        <taxon>Bacillati</taxon>
        <taxon>Bacillota</taxon>
        <taxon>Bacilli</taxon>
        <taxon>Bacillales</taxon>
        <taxon>Alicyclobacillaceae</taxon>
        <taxon>Alicyclobacillus</taxon>
    </lineage>
</organism>
<dbReference type="Proteomes" id="UP001597079">
    <property type="component" value="Unassembled WGS sequence"/>
</dbReference>
<comment type="caution">
    <text evidence="2">The sequence shown here is derived from an EMBL/GenBank/DDBJ whole genome shotgun (WGS) entry which is preliminary data.</text>
</comment>
<dbReference type="Gene3D" id="3.40.190.10">
    <property type="entry name" value="Periplasmic binding protein-like II"/>
    <property type="match status" value="1"/>
</dbReference>
<sequence length="453" mass="49350">MKKYAMTCLSFTTGIAFLVSGCGSSGSGNSQNGKITIDFLTWASGQELTSLKQAFSNFESTHPNISVKADVVTNGNYEQKLSTLVAAGSAPDIAYMDYPNLYGEKGQLTDLTQDVKNMKGINYAKGGSAFLPGLIFQDKGHDWGVSIGPEIPMLFYNKNLFKQAGIQPPSANPQHPWTWSQMVAAAKKLTVDASGKHPGDPGFQPLKTKTYGVEVNEAYFDLDPLMQSNGGGYMTRDGKTLLIDKPASTQVLQSIADLALNDHVAPAPTASSTMPSGTTMLENGQLAMLIDGQYDVGTFNQDKYIPGYAAVPMFKTPKDSVWSAGISIFKSSKHQKADWELLSYLLNPKNILNMYQTGVWIPPLLSWYTDPKSVKLWANNSIHGGNYMEVVRGTVTNSKIVLSPYYSWAKNNDEIDNKLTQVLGNVWTGKQTAQQAMNSSASQIQPLLQGAYQ</sequence>
<evidence type="ECO:0000313" key="2">
    <source>
        <dbReference type="EMBL" id="MFD1676255.1"/>
    </source>
</evidence>
<accession>A0ABW4JMC6</accession>
<feature type="chain" id="PRO_5046597498" evidence="1">
    <location>
        <begin position="19"/>
        <end position="453"/>
    </location>
</feature>
<dbReference type="InterPro" id="IPR050490">
    <property type="entry name" value="Bact_solute-bd_prot1"/>
</dbReference>